<protein>
    <recommendedName>
        <fullName evidence="5">Ubiquitin-like protease family profile domain-containing protein</fullName>
    </recommendedName>
</protein>
<dbReference type="GO" id="GO:0006508">
    <property type="term" value="P:proteolysis"/>
    <property type="evidence" value="ECO:0007669"/>
    <property type="project" value="UniProtKB-KW"/>
</dbReference>
<dbReference type="SUPFAM" id="SSF54001">
    <property type="entry name" value="Cysteine proteinases"/>
    <property type="match status" value="1"/>
</dbReference>
<organism evidence="6 7">
    <name type="scientific">Chenopodium quinoa</name>
    <name type="common">Quinoa</name>
    <dbReference type="NCBI Taxonomy" id="63459"/>
    <lineage>
        <taxon>Eukaryota</taxon>
        <taxon>Viridiplantae</taxon>
        <taxon>Streptophyta</taxon>
        <taxon>Embryophyta</taxon>
        <taxon>Tracheophyta</taxon>
        <taxon>Spermatophyta</taxon>
        <taxon>Magnoliopsida</taxon>
        <taxon>eudicotyledons</taxon>
        <taxon>Gunneridae</taxon>
        <taxon>Pentapetalae</taxon>
        <taxon>Caryophyllales</taxon>
        <taxon>Chenopodiaceae</taxon>
        <taxon>Chenopodioideae</taxon>
        <taxon>Atripliceae</taxon>
        <taxon>Chenopodium</taxon>
    </lineage>
</organism>
<dbReference type="EnsemblPlants" id="AUR62033990-RA">
    <property type="protein sequence ID" value="AUR62033990-RA:cds"/>
    <property type="gene ID" value="AUR62033990"/>
</dbReference>
<dbReference type="PROSITE" id="PS50600">
    <property type="entry name" value="ULP_PROTEASE"/>
    <property type="match status" value="1"/>
</dbReference>
<name>A0A803MRT9_CHEQI</name>
<evidence type="ECO:0000313" key="6">
    <source>
        <dbReference type="EnsemblPlants" id="AUR62033990-RA:cds"/>
    </source>
</evidence>
<feature type="domain" description="Ubiquitin-like protease family profile" evidence="5">
    <location>
        <begin position="280"/>
        <end position="488"/>
    </location>
</feature>
<dbReference type="InterPro" id="IPR003653">
    <property type="entry name" value="Peptidase_C48_C"/>
</dbReference>
<keyword evidence="2" id="KW-0645">Protease</keyword>
<evidence type="ECO:0000256" key="2">
    <source>
        <dbReference type="ARBA" id="ARBA00022670"/>
    </source>
</evidence>
<sequence>MKLDNFDLDVHEVIDVNDGNLEIKKTHCRPNAVVDLIKDFSEQQKKDVISIDFGGLLELKLRRISTKMLPWLCHRFNESSCVFKIDMLKEFSVSSYDVEDIFLLSHVTKNKEIEEELHLLTRDSQLFAMIHAERIATLGEKMKSQQMNVSTSNSQQVSETQRLMEDPRVQRTMDEIVRLYDDLRNVSSVILSTWEEQRKTETNPKTFEEDAVDPKTVHLDEVDADYQEEKDAENQGVDDDISKVVHSVTESILNQPTLTKEAKKKTIEVVAEKQLQAETSTIEFKDIHNEIVSKAKINLDCGEKDVDIDFVSKTMKGNKSRMNEMSELFKVVVDCCFVKYNPFKQSKDASLRTDKKTEVKSPSVHSQELNQAWYDWMCLCDSKEKIKTDQLIFVPICMSNHYILIVVNFMNQTIQYLDNKEYDDMHKPFNRILGHIVVEEMSNFLKRINHEKSDEILEYEFDEVNFKWETPRYTLDCGVFAMIHMLCFSGETFDSDLYLANRRKKHKKVMDNMSLQCYQVIDYLAINDGENFPTRASISATSSFAAVASTSAAAASNSATNATVANAISL</sequence>
<keyword evidence="7" id="KW-1185">Reference proteome</keyword>
<dbReference type="Proteomes" id="UP000596660">
    <property type="component" value="Unplaced"/>
</dbReference>
<comment type="similarity">
    <text evidence="1">Belongs to the peptidase C48 family.</text>
</comment>
<accession>A0A803MRT9</accession>
<keyword evidence="3" id="KW-0378">Hydrolase</keyword>
<dbReference type="Gramene" id="AUR62033990-RA">
    <property type="protein sequence ID" value="AUR62033990-RA:cds"/>
    <property type="gene ID" value="AUR62033990"/>
</dbReference>
<dbReference type="GO" id="GO:0016926">
    <property type="term" value="P:protein desumoylation"/>
    <property type="evidence" value="ECO:0007669"/>
    <property type="project" value="TreeGrafter"/>
</dbReference>
<dbReference type="PANTHER" id="PTHR12606">
    <property type="entry name" value="SENTRIN/SUMO-SPECIFIC PROTEASE"/>
    <property type="match status" value="1"/>
</dbReference>
<dbReference type="InterPro" id="IPR038765">
    <property type="entry name" value="Papain-like_cys_pep_sf"/>
</dbReference>
<evidence type="ECO:0000256" key="4">
    <source>
        <dbReference type="ARBA" id="ARBA00022807"/>
    </source>
</evidence>
<reference evidence="6" key="1">
    <citation type="journal article" date="2017" name="Nature">
        <title>The genome of Chenopodium quinoa.</title>
        <authorList>
            <person name="Jarvis D.E."/>
            <person name="Ho Y.S."/>
            <person name="Lightfoot D.J."/>
            <person name="Schmoeckel S.M."/>
            <person name="Li B."/>
            <person name="Borm T.J.A."/>
            <person name="Ohyanagi H."/>
            <person name="Mineta K."/>
            <person name="Michell C.T."/>
            <person name="Saber N."/>
            <person name="Kharbatia N.M."/>
            <person name="Rupper R.R."/>
            <person name="Sharp A.R."/>
            <person name="Dally N."/>
            <person name="Boughton B.A."/>
            <person name="Woo Y.H."/>
            <person name="Gao G."/>
            <person name="Schijlen E.G.W.M."/>
            <person name="Guo X."/>
            <person name="Momin A.A."/>
            <person name="Negrao S."/>
            <person name="Al-Babili S."/>
            <person name="Gehring C."/>
            <person name="Roessner U."/>
            <person name="Jung C."/>
            <person name="Murphy K."/>
            <person name="Arold S.T."/>
            <person name="Gojobori T."/>
            <person name="van der Linden C.G."/>
            <person name="van Loo E.N."/>
            <person name="Jellen E.N."/>
            <person name="Maughan P.J."/>
            <person name="Tester M."/>
        </authorList>
    </citation>
    <scope>NUCLEOTIDE SEQUENCE [LARGE SCALE GENOMIC DNA]</scope>
    <source>
        <strain evidence="6">cv. PI 614886</strain>
    </source>
</reference>
<evidence type="ECO:0000256" key="1">
    <source>
        <dbReference type="ARBA" id="ARBA00005234"/>
    </source>
</evidence>
<dbReference type="PANTHER" id="PTHR12606:SF1">
    <property type="entry name" value="UBIQUITIN-LIKE-SPECIFIC PROTEASE 1A"/>
    <property type="match status" value="1"/>
</dbReference>
<proteinExistence type="inferred from homology"/>
<keyword evidence="4" id="KW-0788">Thiol protease</keyword>
<dbReference type="GO" id="GO:0016929">
    <property type="term" value="F:deSUMOylase activity"/>
    <property type="evidence" value="ECO:0007669"/>
    <property type="project" value="TreeGrafter"/>
</dbReference>
<reference evidence="6" key="2">
    <citation type="submission" date="2021-03" db="UniProtKB">
        <authorList>
            <consortium name="EnsemblPlants"/>
        </authorList>
    </citation>
    <scope>IDENTIFICATION</scope>
</reference>
<dbReference type="AlphaFoldDB" id="A0A803MRT9"/>
<evidence type="ECO:0000313" key="7">
    <source>
        <dbReference type="Proteomes" id="UP000596660"/>
    </source>
</evidence>
<dbReference type="GO" id="GO:0005634">
    <property type="term" value="C:nucleus"/>
    <property type="evidence" value="ECO:0007669"/>
    <property type="project" value="TreeGrafter"/>
</dbReference>
<dbReference type="Gene3D" id="3.40.395.10">
    <property type="entry name" value="Adenoviral Proteinase, Chain A"/>
    <property type="match status" value="1"/>
</dbReference>
<evidence type="ECO:0000259" key="5">
    <source>
        <dbReference type="PROSITE" id="PS50600"/>
    </source>
</evidence>
<evidence type="ECO:0000256" key="3">
    <source>
        <dbReference type="ARBA" id="ARBA00022801"/>
    </source>
</evidence>